<dbReference type="AlphaFoldDB" id="A0A8X6TWH0"/>
<protein>
    <submittedName>
        <fullName evidence="2">Uncharacterized protein</fullName>
    </submittedName>
</protein>
<accession>A0A8X6TWH0</accession>
<dbReference type="EMBL" id="BMAW01017409">
    <property type="protein sequence ID" value="GFT53809.1"/>
    <property type="molecule type" value="Genomic_DNA"/>
</dbReference>
<sequence length="107" mass="11874">MDWAMFSAVNDVPKSHDPNFHDVASTNKMIFFSGQSTGFWEGIKKKWRVGGKNSAEAFFPQTPRKHKQAPEKTSNHGNRQAAYVWSLHRGLMVKGEGVKSGKVASPG</sequence>
<proteinExistence type="predicted"/>
<evidence type="ECO:0000313" key="2">
    <source>
        <dbReference type="EMBL" id="GFT53809.1"/>
    </source>
</evidence>
<name>A0A8X6TWH0_NEPPI</name>
<evidence type="ECO:0000313" key="3">
    <source>
        <dbReference type="Proteomes" id="UP000887013"/>
    </source>
</evidence>
<evidence type="ECO:0000256" key="1">
    <source>
        <dbReference type="SAM" id="MobiDB-lite"/>
    </source>
</evidence>
<dbReference type="Proteomes" id="UP000887013">
    <property type="component" value="Unassembled WGS sequence"/>
</dbReference>
<comment type="caution">
    <text evidence="2">The sequence shown here is derived from an EMBL/GenBank/DDBJ whole genome shotgun (WGS) entry which is preliminary data.</text>
</comment>
<feature type="region of interest" description="Disordered" evidence="1">
    <location>
        <begin position="55"/>
        <end position="79"/>
    </location>
</feature>
<organism evidence="2 3">
    <name type="scientific">Nephila pilipes</name>
    <name type="common">Giant wood spider</name>
    <name type="synonym">Nephila maculata</name>
    <dbReference type="NCBI Taxonomy" id="299642"/>
    <lineage>
        <taxon>Eukaryota</taxon>
        <taxon>Metazoa</taxon>
        <taxon>Ecdysozoa</taxon>
        <taxon>Arthropoda</taxon>
        <taxon>Chelicerata</taxon>
        <taxon>Arachnida</taxon>
        <taxon>Araneae</taxon>
        <taxon>Araneomorphae</taxon>
        <taxon>Entelegynae</taxon>
        <taxon>Araneoidea</taxon>
        <taxon>Nephilidae</taxon>
        <taxon>Nephila</taxon>
    </lineage>
</organism>
<keyword evidence="3" id="KW-1185">Reference proteome</keyword>
<reference evidence="2" key="1">
    <citation type="submission" date="2020-08" db="EMBL/GenBank/DDBJ databases">
        <title>Multicomponent nature underlies the extraordinary mechanical properties of spider dragline silk.</title>
        <authorList>
            <person name="Kono N."/>
            <person name="Nakamura H."/>
            <person name="Mori M."/>
            <person name="Yoshida Y."/>
            <person name="Ohtoshi R."/>
            <person name="Malay A.D."/>
            <person name="Moran D.A.P."/>
            <person name="Tomita M."/>
            <person name="Numata K."/>
            <person name="Arakawa K."/>
        </authorList>
    </citation>
    <scope>NUCLEOTIDE SEQUENCE</scope>
</reference>
<gene>
    <name evidence="2" type="ORF">NPIL_578291</name>
</gene>